<keyword evidence="1" id="KW-1133">Transmembrane helix</keyword>
<accession>A0A1W1XTV7</accession>
<keyword evidence="1" id="KW-0812">Transmembrane</keyword>
<dbReference type="STRING" id="1121001.SAMN02745857_02791"/>
<feature type="transmembrane region" description="Helical" evidence="1">
    <location>
        <begin position="6"/>
        <end position="29"/>
    </location>
</feature>
<dbReference type="Proteomes" id="UP000192761">
    <property type="component" value="Unassembled WGS sequence"/>
</dbReference>
<dbReference type="EMBL" id="FWXD01000016">
    <property type="protein sequence ID" value="SMC27292.1"/>
    <property type="molecule type" value="Genomic_DNA"/>
</dbReference>
<keyword evidence="1" id="KW-0472">Membrane</keyword>
<dbReference type="RefSeq" id="WP_176216942.1">
    <property type="nucleotide sequence ID" value="NZ_FWXD01000016.1"/>
</dbReference>
<proteinExistence type="predicted"/>
<sequence length="49" mass="5540">MFTVLLWWGLLILLVIKAGLLLAGAWCWWADWRRKGRTPGDVASVGQVD</sequence>
<evidence type="ECO:0000313" key="2">
    <source>
        <dbReference type="EMBL" id="SMC27292.1"/>
    </source>
</evidence>
<evidence type="ECO:0000256" key="1">
    <source>
        <dbReference type="SAM" id="Phobius"/>
    </source>
</evidence>
<protein>
    <submittedName>
        <fullName evidence="2">Uncharacterized protein</fullName>
    </submittedName>
</protein>
<evidence type="ECO:0000313" key="3">
    <source>
        <dbReference type="Proteomes" id="UP000192761"/>
    </source>
</evidence>
<keyword evidence="3" id="KW-1185">Reference proteome</keyword>
<organism evidence="2 3">
    <name type="scientific">Andreprevotia lacus DSM 23236</name>
    <dbReference type="NCBI Taxonomy" id="1121001"/>
    <lineage>
        <taxon>Bacteria</taxon>
        <taxon>Pseudomonadati</taxon>
        <taxon>Pseudomonadota</taxon>
        <taxon>Betaproteobacteria</taxon>
        <taxon>Neisseriales</taxon>
        <taxon>Chitinibacteraceae</taxon>
        <taxon>Andreprevotia</taxon>
    </lineage>
</organism>
<reference evidence="2 3" key="1">
    <citation type="submission" date="2017-04" db="EMBL/GenBank/DDBJ databases">
        <authorList>
            <person name="Afonso C.L."/>
            <person name="Miller P.J."/>
            <person name="Scott M.A."/>
            <person name="Spackman E."/>
            <person name="Goraichik I."/>
            <person name="Dimitrov K.M."/>
            <person name="Suarez D.L."/>
            <person name="Swayne D.E."/>
        </authorList>
    </citation>
    <scope>NUCLEOTIDE SEQUENCE [LARGE SCALE GENOMIC DNA]</scope>
    <source>
        <strain evidence="2 3">DSM 23236</strain>
    </source>
</reference>
<gene>
    <name evidence="2" type="ORF">SAMN02745857_02791</name>
</gene>
<dbReference type="AlphaFoldDB" id="A0A1W1XTV7"/>
<name>A0A1W1XTV7_9NEIS</name>